<dbReference type="CDD" id="cd03244">
    <property type="entry name" value="ABCC_MRP_domain2"/>
    <property type="match status" value="1"/>
</dbReference>
<dbReference type="EC" id="7.6.2.3" evidence="11"/>
<feature type="domain" description="ABC transporter" evidence="14">
    <location>
        <begin position="1263"/>
        <end position="1497"/>
    </location>
</feature>
<dbReference type="FunFam" id="1.20.1560.10:FF:000001">
    <property type="entry name" value="ATP-binding cassette subfamily C member 1"/>
    <property type="match status" value="1"/>
</dbReference>
<dbReference type="InterPro" id="IPR036640">
    <property type="entry name" value="ABC1_TM_sf"/>
</dbReference>
<comment type="similarity">
    <text evidence="2">Belongs to the ABC transporter superfamily. ABCC family. Conjugate transporter (TC 3.A.1.208) subfamily.</text>
</comment>
<feature type="transmembrane region" description="Helical" evidence="13">
    <location>
        <begin position="77"/>
        <end position="95"/>
    </location>
</feature>
<dbReference type="RefSeq" id="XP_015782175.2">
    <property type="nucleotide sequence ID" value="XM_015926689.2"/>
</dbReference>
<dbReference type="FunFam" id="3.40.50.300:FF:000074">
    <property type="entry name" value="Multidrug resistance-associated protein 5 isoform 1"/>
    <property type="match status" value="1"/>
</dbReference>
<feature type="transmembrane region" description="Helical" evidence="13">
    <location>
        <begin position="449"/>
        <end position="468"/>
    </location>
</feature>
<dbReference type="EnsemblMetazoa" id="tetur04g05540.1">
    <property type="protein sequence ID" value="tetur04g05540.1"/>
    <property type="gene ID" value="tetur04g05540"/>
</dbReference>
<evidence type="ECO:0000256" key="8">
    <source>
        <dbReference type="ARBA" id="ARBA00022840"/>
    </source>
</evidence>
<dbReference type="Pfam" id="PF24357">
    <property type="entry name" value="TMD0_ABC"/>
    <property type="match status" value="1"/>
</dbReference>
<evidence type="ECO:0000256" key="2">
    <source>
        <dbReference type="ARBA" id="ARBA00009726"/>
    </source>
</evidence>
<dbReference type="PROSITE" id="PS00211">
    <property type="entry name" value="ABC_TRANSPORTER_1"/>
    <property type="match status" value="1"/>
</dbReference>
<keyword evidence="3" id="KW-0813">Transport</keyword>
<proteinExistence type="inferred from homology"/>
<feature type="transmembrane region" description="Helical" evidence="13">
    <location>
        <begin position="1175"/>
        <end position="1193"/>
    </location>
</feature>
<dbReference type="PANTHER" id="PTHR24223">
    <property type="entry name" value="ATP-BINDING CASSETTE SUB-FAMILY C"/>
    <property type="match status" value="1"/>
</dbReference>
<keyword evidence="17" id="KW-1185">Reference proteome</keyword>
<dbReference type="GO" id="GO:0000323">
    <property type="term" value="C:lytic vacuole"/>
    <property type="evidence" value="ECO:0007669"/>
    <property type="project" value="UniProtKB-ARBA"/>
</dbReference>
<keyword evidence="7" id="KW-0547">Nucleotide-binding</keyword>
<reference evidence="16" key="2">
    <citation type="submission" date="2015-06" db="UniProtKB">
        <authorList>
            <consortium name="EnsemblMetazoa"/>
        </authorList>
    </citation>
    <scope>IDENTIFICATION</scope>
</reference>
<evidence type="ECO:0000256" key="6">
    <source>
        <dbReference type="ARBA" id="ARBA00022737"/>
    </source>
</evidence>
<feature type="transmembrane region" description="Helical" evidence="13">
    <location>
        <begin position="422"/>
        <end position="443"/>
    </location>
</feature>
<dbReference type="GO" id="GO:0005774">
    <property type="term" value="C:vacuolar membrane"/>
    <property type="evidence" value="ECO:0007669"/>
    <property type="project" value="UniProtKB-SubCell"/>
</dbReference>
<dbReference type="OMA" id="RADECEV"/>
<keyword evidence="10 13" id="KW-0472">Membrane</keyword>
<dbReference type="GO" id="GO:0005524">
    <property type="term" value="F:ATP binding"/>
    <property type="evidence" value="ECO:0007669"/>
    <property type="project" value="UniProtKB-KW"/>
</dbReference>
<dbReference type="PANTHER" id="PTHR24223:SF443">
    <property type="entry name" value="MULTIDRUG-RESISTANCE LIKE PROTEIN 1, ISOFORM I"/>
    <property type="match status" value="1"/>
</dbReference>
<dbReference type="HOGENOM" id="CLU_000604_27_6_1"/>
<feature type="transmembrane region" description="Helical" evidence="13">
    <location>
        <begin position="35"/>
        <end position="56"/>
    </location>
</feature>
<dbReference type="InterPro" id="IPR017871">
    <property type="entry name" value="ABC_transporter-like_CS"/>
</dbReference>
<name>T1K2M1_TETUR</name>
<dbReference type="FunFam" id="3.40.50.300:FF:000997">
    <property type="entry name" value="Multidrug resistance-associated protein 1"/>
    <property type="match status" value="1"/>
</dbReference>
<evidence type="ECO:0000256" key="7">
    <source>
        <dbReference type="ARBA" id="ARBA00022741"/>
    </source>
</evidence>
<feature type="domain" description="ABC transmembrane type-1" evidence="15">
    <location>
        <begin position="310"/>
        <end position="592"/>
    </location>
</feature>
<feature type="domain" description="ABC transporter" evidence="14">
    <location>
        <begin position="652"/>
        <end position="878"/>
    </location>
</feature>
<evidence type="ECO:0000256" key="4">
    <source>
        <dbReference type="ARBA" id="ARBA00022554"/>
    </source>
</evidence>
<dbReference type="GO" id="GO:0015431">
    <property type="term" value="F:ABC-type glutathione S-conjugate transporter activity"/>
    <property type="evidence" value="ECO:0007669"/>
    <property type="project" value="UniProtKB-EC"/>
</dbReference>
<evidence type="ECO:0000256" key="5">
    <source>
        <dbReference type="ARBA" id="ARBA00022692"/>
    </source>
</evidence>
<evidence type="ECO:0000259" key="14">
    <source>
        <dbReference type="PROSITE" id="PS50893"/>
    </source>
</evidence>
<dbReference type="SUPFAM" id="SSF52540">
    <property type="entry name" value="P-loop containing nucleoside triphosphate hydrolases"/>
    <property type="match status" value="2"/>
</dbReference>
<reference evidence="17" key="1">
    <citation type="submission" date="2011-08" db="EMBL/GenBank/DDBJ databases">
        <authorList>
            <person name="Rombauts S."/>
        </authorList>
    </citation>
    <scope>NUCLEOTIDE SEQUENCE</scope>
    <source>
        <strain evidence="17">London</strain>
    </source>
</reference>
<dbReference type="eggNOG" id="KOG0054">
    <property type="taxonomic scope" value="Eukaryota"/>
</dbReference>
<dbReference type="InterPro" id="IPR050173">
    <property type="entry name" value="ABC_transporter_C-like"/>
</dbReference>
<dbReference type="GO" id="GO:0016887">
    <property type="term" value="F:ATP hydrolysis activity"/>
    <property type="evidence" value="ECO:0007669"/>
    <property type="project" value="InterPro"/>
</dbReference>
<evidence type="ECO:0000256" key="11">
    <source>
        <dbReference type="ARBA" id="ARBA00024220"/>
    </source>
</evidence>
<evidence type="ECO:0000259" key="15">
    <source>
        <dbReference type="PROSITE" id="PS50929"/>
    </source>
</evidence>
<keyword evidence="5 13" id="KW-0812">Transmembrane</keyword>
<dbReference type="CDD" id="cd03250">
    <property type="entry name" value="ABCC_MRP_domain1"/>
    <property type="match status" value="1"/>
</dbReference>
<feature type="transmembrane region" description="Helical" evidence="13">
    <location>
        <begin position="536"/>
        <end position="556"/>
    </location>
</feature>
<dbReference type="InterPro" id="IPR056227">
    <property type="entry name" value="TMD0_ABC"/>
</dbReference>
<evidence type="ECO:0000256" key="12">
    <source>
        <dbReference type="ARBA" id="ARBA00047523"/>
    </source>
</evidence>
<dbReference type="InterPro" id="IPR027417">
    <property type="entry name" value="P-loop_NTPase"/>
</dbReference>
<accession>T1K2M1</accession>
<dbReference type="OrthoDB" id="6412548at2759"/>
<feature type="transmembrane region" description="Helical" evidence="13">
    <location>
        <begin position="111"/>
        <end position="130"/>
    </location>
</feature>
<evidence type="ECO:0000256" key="1">
    <source>
        <dbReference type="ARBA" id="ARBA00004128"/>
    </source>
</evidence>
<feature type="domain" description="ABC transmembrane type-1" evidence="15">
    <location>
        <begin position="945"/>
        <end position="1226"/>
    </location>
</feature>
<dbReference type="GeneID" id="107360067"/>
<dbReference type="Pfam" id="PF00664">
    <property type="entry name" value="ABC_membrane"/>
    <property type="match status" value="2"/>
</dbReference>
<feature type="transmembrane region" description="Helical" evidence="13">
    <location>
        <begin position="941"/>
        <end position="964"/>
    </location>
</feature>
<dbReference type="PROSITE" id="PS50929">
    <property type="entry name" value="ABC_TM1F"/>
    <property type="match status" value="2"/>
</dbReference>
<comment type="catalytic activity">
    <reaction evidence="12">
        <text>leukotriene C4(in) + ATP + H2O = leukotriene C4(out) + ADP + phosphate + H(+)</text>
        <dbReference type="Rhea" id="RHEA:38963"/>
        <dbReference type="ChEBI" id="CHEBI:15377"/>
        <dbReference type="ChEBI" id="CHEBI:15378"/>
        <dbReference type="ChEBI" id="CHEBI:30616"/>
        <dbReference type="ChEBI" id="CHEBI:43474"/>
        <dbReference type="ChEBI" id="CHEBI:57973"/>
        <dbReference type="ChEBI" id="CHEBI:456216"/>
    </reaction>
    <physiologicalReaction direction="left-to-right" evidence="12">
        <dbReference type="Rhea" id="RHEA:38964"/>
    </physiologicalReaction>
</comment>
<sequence length="1503" mass="170364">MESKQIEFESLCGDEIFWNFDSFWNSKSPKLSKCFMQTVLIWPGSLFLFVFSYFEYKRTLQTKNKTISYNKLNLTRLVLSTFCILINVFHLVHIIRKQSSNSYLQLTTAEIVAPSLNIISFVLISLFFYYHRIRGVHSSAFIWIYLSIQSICCSITTIQSWINFEIYSGLEIAIINAQCAAIILLLLLASFVDYELDTIATEGYEMKEDGESTVESSIKYKISFPSRLVFWWANKLIFLGWKKPLTIKDLWPLKDYLKSDFLLEKLKSKDKSLKLEQSTKSSIKTSKDSADAQKVNVVLLLFKTFGHYLLFGACLKLMQDILTFLTPELLKVLLNFIENQSSEPIWHGFFIAIVLFSVTCCQTLFGNYYFYKMYILGMRVQSALTAAVYSKSLTLNDEARKRFTTGQITNLMSVDVERIETIAYFANIFWSAPLQVIIALWLLYRELGYSSLFGAFVMLVMGPLDGIVVKYSEKFQEKLMDRKDKRIKFISEILNGIKIIKFYAWEESFIKHISSLRREELRKLKMVSYLDSVSSFIYFCSPTMVSVATFAAFILVQKETLTAQKAFVSLTLFNILRQPLTMLPELISDLIMALVSIKRLNKFLSSEDLDQYVTRNNEGNAITIKDASFRWFKNEAAEEKTVKKSLAKQPEIKEADRSQKKSINDEPTLQNINIEVKKDAFVAIIGSVGSGKSSLLSAILGEMKRVKGCININGKLRVAYVSQQAWIQNVTLRENILFGHKFDKTKYDTIVSACALDHDIAYLPNGDETEIGEKGINLSGGQKQRVSLARACYSDADIYLLDDPLSAVDAHVASHIFHHVLSSVGILGGKTRVLVTNKLNILSKVDFIYVLSNGVISETGTYNELVNSKGEFSKLIEQHVSKVEETDVEISDNGLTHDKVKPNEQSKLQNANNGKLIESETLSTGKVAWSIYIQYFKMFSIPWTVIFILATAISEMLSVGANVWLSKWSADSLIKNDSTVSVPYRLGIFAALGVSRGVASLVGSWALVNGSLRVSTIFHRKLLMQIFRAPISFFDINPSGRIINRFSKDLNTVDTTLRFFWGYWITGLFEVVSALVIISINIPLLIPALLPVGLLYWFLQRVYISSSRQLKRLESVSRSPIYSYFSETLNGLSTIRAFSETNQFMSKMCQKIDMNQSCAYPSIVANRWLNVRLELMGCFIVLLSSTFAVISRTSLDPSVVGLILSYALTISKTLSFLVRNSSYLETSIIAVERIIEYCQIPSEADWYKAKISPRNSWPEKGSIEFHDFETRYRVDTELIIKGITAKIEPKEKIGIVGRTGAGKSTITLSLFRLIEPSKGTISIDGYNICDLPLHTLRSRLAIIPQDPVLFSGSLRFNLDPFQNYSDEQIWDSLSQVTLKDFVLNTSEGLEYNVTEEGSNLSVGQKQLLCLARALLKKPKIIFLDEATSAIDLDTDAFIQKTIRDKFNQCTILTIAHRLQTILDSDRVLVLDDGKIAEFDKPDVLLSRKDSLFYSLAKQDNLIP</sequence>
<dbReference type="Gene3D" id="1.20.1560.10">
    <property type="entry name" value="ABC transporter type 1, transmembrane domain"/>
    <property type="match status" value="2"/>
</dbReference>
<keyword evidence="8" id="KW-0067">ATP-binding</keyword>
<comment type="subcellular location">
    <subcellularLocation>
        <location evidence="1">Vacuole membrane</location>
        <topology evidence="1">Multi-pass membrane protein</topology>
    </subcellularLocation>
</comment>
<dbReference type="CDD" id="cd18603">
    <property type="entry name" value="ABC_6TM_MRP1_2_3_6_D2_like"/>
    <property type="match status" value="1"/>
</dbReference>
<protein>
    <recommendedName>
        <fullName evidence="11">ABC-type glutathione-S-conjugate transporter</fullName>
        <ecNumber evidence="11">7.6.2.3</ecNumber>
    </recommendedName>
</protein>
<evidence type="ECO:0000313" key="17">
    <source>
        <dbReference type="Proteomes" id="UP000015104"/>
    </source>
</evidence>
<organism evidence="16 17">
    <name type="scientific">Tetranychus urticae</name>
    <name type="common">Two-spotted spider mite</name>
    <dbReference type="NCBI Taxonomy" id="32264"/>
    <lineage>
        <taxon>Eukaryota</taxon>
        <taxon>Metazoa</taxon>
        <taxon>Ecdysozoa</taxon>
        <taxon>Arthropoda</taxon>
        <taxon>Chelicerata</taxon>
        <taxon>Arachnida</taxon>
        <taxon>Acari</taxon>
        <taxon>Acariformes</taxon>
        <taxon>Trombidiformes</taxon>
        <taxon>Prostigmata</taxon>
        <taxon>Eleutherengona</taxon>
        <taxon>Raphignathae</taxon>
        <taxon>Tetranychoidea</taxon>
        <taxon>Tetranychidae</taxon>
        <taxon>Tetranychus</taxon>
    </lineage>
</organism>
<keyword evidence="9 13" id="KW-1133">Transmembrane helix</keyword>
<evidence type="ECO:0000256" key="10">
    <source>
        <dbReference type="ARBA" id="ARBA00023136"/>
    </source>
</evidence>
<keyword evidence="4" id="KW-0926">Vacuole</keyword>
<evidence type="ECO:0000256" key="13">
    <source>
        <dbReference type="SAM" id="Phobius"/>
    </source>
</evidence>
<dbReference type="SUPFAM" id="SSF90123">
    <property type="entry name" value="ABC transporter transmembrane region"/>
    <property type="match status" value="2"/>
</dbReference>
<dbReference type="PROSITE" id="PS50893">
    <property type="entry name" value="ABC_TRANSPORTER_2"/>
    <property type="match status" value="2"/>
</dbReference>
<dbReference type="Pfam" id="PF00005">
    <property type="entry name" value="ABC_tran"/>
    <property type="match status" value="2"/>
</dbReference>
<keyword evidence="6" id="KW-0677">Repeat</keyword>
<dbReference type="EMBL" id="CAEY01001365">
    <property type="status" value="NOT_ANNOTATED_CDS"/>
    <property type="molecule type" value="Genomic_DNA"/>
</dbReference>
<dbReference type="FunFam" id="1.20.1560.10:FF:000020">
    <property type="entry name" value="ABC metal ion transporter"/>
    <property type="match status" value="1"/>
</dbReference>
<dbReference type="Proteomes" id="UP000015104">
    <property type="component" value="Unassembled WGS sequence"/>
</dbReference>
<evidence type="ECO:0000256" key="3">
    <source>
        <dbReference type="ARBA" id="ARBA00022448"/>
    </source>
</evidence>
<feature type="transmembrane region" description="Helical" evidence="13">
    <location>
        <begin position="1084"/>
        <end position="1104"/>
    </location>
</feature>
<dbReference type="KEGG" id="tut:107360067"/>
<dbReference type="Gene3D" id="3.40.50.300">
    <property type="entry name" value="P-loop containing nucleotide triphosphate hydrolases"/>
    <property type="match status" value="2"/>
</dbReference>
<feature type="transmembrane region" description="Helical" evidence="13">
    <location>
        <begin position="142"/>
        <end position="162"/>
    </location>
</feature>
<evidence type="ECO:0000256" key="9">
    <source>
        <dbReference type="ARBA" id="ARBA00022989"/>
    </source>
</evidence>
<feature type="transmembrane region" description="Helical" evidence="13">
    <location>
        <begin position="174"/>
        <end position="192"/>
    </location>
</feature>
<dbReference type="CDD" id="cd18595">
    <property type="entry name" value="ABC_6TM_MRP1_2_3_6_D1_like"/>
    <property type="match status" value="1"/>
</dbReference>
<feature type="transmembrane region" description="Helical" evidence="13">
    <location>
        <begin position="345"/>
        <end position="370"/>
    </location>
</feature>
<dbReference type="InterPro" id="IPR003439">
    <property type="entry name" value="ABC_transporter-like_ATP-bd"/>
</dbReference>
<feature type="transmembrane region" description="Helical" evidence="13">
    <location>
        <begin position="308"/>
        <end position="325"/>
    </location>
</feature>
<dbReference type="InterPro" id="IPR011527">
    <property type="entry name" value="ABC1_TM_dom"/>
</dbReference>
<feature type="transmembrane region" description="Helical" evidence="13">
    <location>
        <begin position="984"/>
        <end position="1008"/>
    </location>
</feature>
<dbReference type="InterPro" id="IPR003593">
    <property type="entry name" value="AAA+_ATPase"/>
</dbReference>
<dbReference type="SMART" id="SM00382">
    <property type="entry name" value="AAA"/>
    <property type="match status" value="2"/>
</dbReference>
<evidence type="ECO:0000313" key="16">
    <source>
        <dbReference type="EnsemblMetazoa" id="tetur04g05540.1"/>
    </source>
</evidence>